<proteinExistence type="predicted"/>
<feature type="domain" description="F-box" evidence="1">
    <location>
        <begin position="171"/>
        <end position="218"/>
    </location>
</feature>
<dbReference type="PANTHER" id="PTHR34791:SF4">
    <property type="entry name" value="F-BOX DOMAIN CONTAINING PROTEIN"/>
    <property type="match status" value="1"/>
</dbReference>
<dbReference type="InterPro" id="IPR001810">
    <property type="entry name" value="F-box_dom"/>
</dbReference>
<dbReference type="OrthoDB" id="101791at2759"/>
<evidence type="ECO:0000259" key="1">
    <source>
        <dbReference type="Pfam" id="PF12937"/>
    </source>
</evidence>
<dbReference type="Gramene" id="TVU19194">
    <property type="protein sequence ID" value="TVU19194"/>
    <property type="gene ID" value="EJB05_35331"/>
</dbReference>
<name>A0A5J9U6K8_9POAL</name>
<reference evidence="2 3" key="1">
    <citation type="journal article" date="2019" name="Sci. Rep.">
        <title>A high-quality genome of Eragrostis curvula grass provides insights into Poaceae evolution and supports new strategies to enhance forage quality.</title>
        <authorList>
            <person name="Carballo J."/>
            <person name="Santos B.A.C.M."/>
            <person name="Zappacosta D."/>
            <person name="Garbus I."/>
            <person name="Selva J.P."/>
            <person name="Gallo C.A."/>
            <person name="Diaz A."/>
            <person name="Albertini E."/>
            <person name="Caccamo M."/>
            <person name="Echenique V."/>
        </authorList>
    </citation>
    <scope>NUCLEOTIDE SEQUENCE [LARGE SCALE GENOMIC DNA]</scope>
    <source>
        <strain evidence="3">cv. Victoria</strain>
        <tissue evidence="2">Leaf</tissue>
    </source>
</reference>
<organism evidence="2 3">
    <name type="scientific">Eragrostis curvula</name>
    <name type="common">weeping love grass</name>
    <dbReference type="NCBI Taxonomy" id="38414"/>
    <lineage>
        <taxon>Eukaryota</taxon>
        <taxon>Viridiplantae</taxon>
        <taxon>Streptophyta</taxon>
        <taxon>Embryophyta</taxon>
        <taxon>Tracheophyta</taxon>
        <taxon>Spermatophyta</taxon>
        <taxon>Magnoliopsida</taxon>
        <taxon>Liliopsida</taxon>
        <taxon>Poales</taxon>
        <taxon>Poaceae</taxon>
        <taxon>PACMAD clade</taxon>
        <taxon>Chloridoideae</taxon>
        <taxon>Eragrostideae</taxon>
        <taxon>Eragrostidinae</taxon>
        <taxon>Eragrostis</taxon>
    </lineage>
</organism>
<dbReference type="AlphaFoldDB" id="A0A5J9U6K8"/>
<keyword evidence="3" id="KW-1185">Reference proteome</keyword>
<protein>
    <recommendedName>
        <fullName evidence="1">F-box domain-containing protein</fullName>
    </recommendedName>
</protein>
<dbReference type="InterPro" id="IPR036047">
    <property type="entry name" value="F-box-like_dom_sf"/>
</dbReference>
<evidence type="ECO:0000313" key="2">
    <source>
        <dbReference type="EMBL" id="TVU19194.1"/>
    </source>
</evidence>
<gene>
    <name evidence="2" type="ORF">EJB05_35331</name>
</gene>
<dbReference type="EMBL" id="RWGY01000029">
    <property type="protein sequence ID" value="TVU19194.1"/>
    <property type="molecule type" value="Genomic_DNA"/>
</dbReference>
<accession>A0A5J9U6K8</accession>
<dbReference type="Proteomes" id="UP000324897">
    <property type="component" value="Chromosome 7"/>
</dbReference>
<comment type="caution">
    <text evidence="2">The sequence shown here is derived from an EMBL/GenBank/DDBJ whole genome shotgun (WGS) entry which is preliminary data.</text>
</comment>
<dbReference type="Gene3D" id="1.20.1280.50">
    <property type="match status" value="1"/>
</dbReference>
<dbReference type="SUPFAM" id="SSF81383">
    <property type="entry name" value="F-box domain"/>
    <property type="match status" value="1"/>
</dbReference>
<evidence type="ECO:0000313" key="3">
    <source>
        <dbReference type="Proteomes" id="UP000324897"/>
    </source>
</evidence>
<feature type="non-terminal residue" evidence="2">
    <location>
        <position position="1"/>
    </location>
</feature>
<dbReference type="Pfam" id="PF12937">
    <property type="entry name" value="F-box-like"/>
    <property type="match status" value="1"/>
</dbReference>
<dbReference type="PANTHER" id="PTHR34791">
    <property type="entry name" value="OS02G0272100 PROTEIN"/>
    <property type="match status" value="1"/>
</dbReference>
<sequence length="312" mass="34839">MATVPLRRVVDDEQWEAEDLAGRLGIVAHAAFLRAGFVPHGDEPSSGHLLKQLDEVGPSAPCLSRRYAAAQLARRREGADVVVQELRAHGNGDVAFRAYLLTKDGHRRRLCEAVLDAAVLAPLLSGRLDDAARALETGSAGAWLWKSLVDWVFPTLHLELCRRNDLPVTGFASLPDDAKAEILKRLADGKDLARVECTSRQLRRLVAERDAELWKARYESQGLSPEAQSSGKAGTWKQRYLNSRQQLRPTLRTCRPSVCYLSNDEDPFLELFELEFQRLWDLDFAMGAGAELGCGQRWPLPPLTSRNFVIYP</sequence>